<organism evidence="17 18">
    <name type="scientific">Acanthaster planci</name>
    <name type="common">Crown-of-thorns starfish</name>
    <dbReference type="NCBI Taxonomy" id="133434"/>
    <lineage>
        <taxon>Eukaryota</taxon>
        <taxon>Metazoa</taxon>
        <taxon>Echinodermata</taxon>
        <taxon>Eleutherozoa</taxon>
        <taxon>Asterozoa</taxon>
        <taxon>Asteroidea</taxon>
        <taxon>Valvatacea</taxon>
        <taxon>Valvatida</taxon>
        <taxon>Acanthasteridae</taxon>
        <taxon>Acanthaster</taxon>
    </lineage>
</organism>
<dbReference type="Proteomes" id="UP000694845">
    <property type="component" value="Unplaced"/>
</dbReference>
<dbReference type="Pfam" id="PF00001">
    <property type="entry name" value="7tm_1"/>
    <property type="match status" value="1"/>
</dbReference>
<dbReference type="InterPro" id="IPR000859">
    <property type="entry name" value="CUB_dom"/>
</dbReference>
<dbReference type="InterPro" id="IPR035914">
    <property type="entry name" value="Sperma_CUB_dom_sf"/>
</dbReference>
<dbReference type="GO" id="GO:0005886">
    <property type="term" value="C:plasma membrane"/>
    <property type="evidence" value="ECO:0007669"/>
    <property type="project" value="UniProtKB-SubCell"/>
</dbReference>
<accession>A0A8B7Z3F8</accession>
<dbReference type="Gene3D" id="2.60.120.290">
    <property type="entry name" value="Spermadhesin, CUB domain"/>
    <property type="match status" value="1"/>
</dbReference>
<keyword evidence="17" id="KW-1185">Reference proteome</keyword>
<dbReference type="Pfam" id="PF13855">
    <property type="entry name" value="LRR_8"/>
    <property type="match status" value="2"/>
</dbReference>
<keyword evidence="3" id="KW-0433">Leucine-rich repeat</keyword>
<keyword evidence="8 14" id="KW-0472">Membrane</keyword>
<dbReference type="Pfam" id="PF00431">
    <property type="entry name" value="CUB"/>
    <property type="match status" value="1"/>
</dbReference>
<feature type="transmembrane region" description="Helical" evidence="14">
    <location>
        <begin position="755"/>
        <end position="780"/>
    </location>
</feature>
<keyword evidence="5" id="KW-0677">Repeat</keyword>
<evidence type="ECO:0000256" key="8">
    <source>
        <dbReference type="ARBA" id="ARBA00023136"/>
    </source>
</evidence>
<evidence type="ECO:0000256" key="14">
    <source>
        <dbReference type="SAM" id="Phobius"/>
    </source>
</evidence>
<dbReference type="FunFam" id="3.80.10.10:FF:001164">
    <property type="entry name" value="GH01279p"/>
    <property type="match status" value="1"/>
</dbReference>
<name>A0A8B7Z3F8_ACAPL</name>
<keyword evidence="15" id="KW-0732">Signal</keyword>
<evidence type="ECO:0000256" key="10">
    <source>
        <dbReference type="ARBA" id="ARBA00023170"/>
    </source>
</evidence>
<dbReference type="KEGG" id="aplc:110984014"/>
<dbReference type="SUPFAM" id="SSF49854">
    <property type="entry name" value="Spermadhesin, CUB domain"/>
    <property type="match status" value="1"/>
</dbReference>
<dbReference type="Pfam" id="PF00057">
    <property type="entry name" value="Ldl_recept_a"/>
    <property type="match status" value="1"/>
</dbReference>
<dbReference type="OMA" id="ITIVNIR"/>
<dbReference type="GO" id="GO:0009755">
    <property type="term" value="P:hormone-mediated signaling pathway"/>
    <property type="evidence" value="ECO:0007669"/>
    <property type="project" value="TreeGrafter"/>
</dbReference>
<proteinExistence type="inferred from homology"/>
<dbReference type="InterPro" id="IPR001611">
    <property type="entry name" value="Leu-rich_rpt"/>
</dbReference>
<dbReference type="InterPro" id="IPR023415">
    <property type="entry name" value="LDLR_class-A_CS"/>
</dbReference>
<dbReference type="PANTHER" id="PTHR24372:SF77">
    <property type="entry name" value="G-PROTEIN COUPLED RECEPTORS FAMILY 1 PROFILE DOMAIN-CONTAINING PROTEIN"/>
    <property type="match status" value="1"/>
</dbReference>
<dbReference type="InterPro" id="IPR002172">
    <property type="entry name" value="LDrepeatLR_classA_rpt"/>
</dbReference>
<feature type="transmembrane region" description="Helical" evidence="14">
    <location>
        <begin position="806"/>
        <end position="826"/>
    </location>
</feature>
<protein>
    <submittedName>
        <fullName evidence="18">G-protein coupled receptor GRL101-like isoform X1</fullName>
    </submittedName>
</protein>
<dbReference type="InterPro" id="IPR032675">
    <property type="entry name" value="LRR_dom_sf"/>
</dbReference>
<dbReference type="InterPro" id="IPR036055">
    <property type="entry name" value="LDL_receptor-like_sf"/>
</dbReference>
<dbReference type="SUPFAM" id="SSF52058">
    <property type="entry name" value="L domain-like"/>
    <property type="match status" value="1"/>
</dbReference>
<evidence type="ECO:0000256" key="2">
    <source>
        <dbReference type="ARBA" id="ARBA00022475"/>
    </source>
</evidence>
<comment type="caution">
    <text evidence="12">Lacks conserved residue(s) required for the propagation of feature annotation.</text>
</comment>
<keyword evidence="4 13" id="KW-0812">Transmembrane</keyword>
<reference evidence="18" key="1">
    <citation type="submission" date="2025-08" db="UniProtKB">
        <authorList>
            <consortium name="RefSeq"/>
        </authorList>
    </citation>
    <scope>IDENTIFICATION</scope>
</reference>
<gene>
    <name evidence="18" type="primary">LOC110984014</name>
</gene>
<feature type="transmembrane region" description="Helical" evidence="14">
    <location>
        <begin position="558"/>
        <end position="579"/>
    </location>
</feature>
<keyword evidence="10 13" id="KW-0675">Receptor</keyword>
<feature type="transmembrane region" description="Helical" evidence="14">
    <location>
        <begin position="647"/>
        <end position="667"/>
    </location>
</feature>
<dbReference type="InterPro" id="IPR000276">
    <property type="entry name" value="GPCR_Rhodpsn"/>
</dbReference>
<feature type="disulfide bond" evidence="12">
    <location>
        <begin position="190"/>
        <end position="205"/>
    </location>
</feature>
<feature type="signal peptide" evidence="15">
    <location>
        <begin position="1"/>
        <end position="30"/>
    </location>
</feature>
<evidence type="ECO:0000313" key="18">
    <source>
        <dbReference type="RefSeq" id="XP_022099487.1"/>
    </source>
</evidence>
<dbReference type="PROSITE" id="PS00237">
    <property type="entry name" value="G_PROTEIN_RECEP_F1_1"/>
    <property type="match status" value="1"/>
</dbReference>
<evidence type="ECO:0000256" key="1">
    <source>
        <dbReference type="ARBA" id="ARBA00004651"/>
    </source>
</evidence>
<feature type="transmembrane region" description="Helical" evidence="14">
    <location>
        <begin position="591"/>
        <end position="613"/>
    </location>
</feature>
<dbReference type="SUPFAM" id="SSF57424">
    <property type="entry name" value="LDL receptor-like module"/>
    <property type="match status" value="2"/>
</dbReference>
<comment type="similarity">
    <text evidence="13">Belongs to the G-protein coupled receptor 1 family.</text>
</comment>
<feature type="transmembrane region" description="Helical" evidence="14">
    <location>
        <begin position="679"/>
        <end position="698"/>
    </location>
</feature>
<keyword evidence="6 14" id="KW-1133">Transmembrane helix</keyword>
<dbReference type="OrthoDB" id="546383at2759"/>
<dbReference type="SMART" id="SM00369">
    <property type="entry name" value="LRR_TYP"/>
    <property type="match status" value="8"/>
</dbReference>
<feature type="disulfide bond" evidence="12">
    <location>
        <begin position="229"/>
        <end position="244"/>
    </location>
</feature>
<evidence type="ECO:0000256" key="7">
    <source>
        <dbReference type="ARBA" id="ARBA00023040"/>
    </source>
</evidence>
<dbReference type="GO" id="GO:0007189">
    <property type="term" value="P:adenylate cyclase-activating G protein-coupled receptor signaling pathway"/>
    <property type="evidence" value="ECO:0007669"/>
    <property type="project" value="TreeGrafter"/>
</dbReference>
<keyword evidence="2" id="KW-1003">Cell membrane</keyword>
<evidence type="ECO:0000256" key="9">
    <source>
        <dbReference type="ARBA" id="ARBA00023157"/>
    </source>
</evidence>
<dbReference type="AlphaFoldDB" id="A0A8B7Z3F8"/>
<comment type="subcellular location">
    <subcellularLocation>
        <location evidence="1">Cell membrane</location>
        <topology evidence="1">Multi-pass membrane protein</topology>
    </subcellularLocation>
</comment>
<dbReference type="PRINTS" id="PR00237">
    <property type="entry name" value="GPCRRHODOPSN"/>
</dbReference>
<feature type="disulfide bond" evidence="12">
    <location>
        <begin position="210"/>
        <end position="222"/>
    </location>
</feature>
<dbReference type="PROSITE" id="PS01209">
    <property type="entry name" value="LDLRA_1"/>
    <property type="match status" value="1"/>
</dbReference>
<evidence type="ECO:0000256" key="13">
    <source>
        <dbReference type="RuleBase" id="RU000688"/>
    </source>
</evidence>
<feature type="chain" id="PRO_5034612334" evidence="15">
    <location>
        <begin position="31"/>
        <end position="908"/>
    </location>
</feature>
<dbReference type="InterPro" id="IPR003591">
    <property type="entry name" value="Leu-rich_rpt_typical-subtyp"/>
</dbReference>
<sequence length="908" mass="101785">MYAAERSGLAACYGTALVLLSIATSGQASAENDVCGTESIFLGPTGSYHLKSPHYPSDVNTTIHCNWTVTATPGSKIKLIIHDLHISHYRDSFTVANLHTLANTSADYVLKHFREVKVQMVMSTGHVVGVKLLAGSDGWADYDSAPSGRRFWLELEQVLSNASLISECSNATRRFLCENRNICVDHSGRCDALIDCPDQSDERNCQAHSCPRNEYCANSNACLTRRFHCDGIDDCSRAEDEQSCDVRLCPKDCSCQVTPVNALLIVNCSNHPNLTNVWDELPRIMKKLILRKNNITDLEPGRFQKFSHLATLDLEDNQLTRLKRGYFSGLSKLILLKTNKNHLNTIDSGVFQALESLTFLRLDENNITSVREEMFKGLNGLQTLRLGTNRIRELKANTFRHLNNLLSLDLVENQISSIEPHAFRGLGKLRNLQLRENLLTVLQTDMFSHLKSLEILTFENNPWTVIEPGALNGLDSLQILALSRHETEAKDFTVDKHELEHMSDLRFLVVDDQRMCCLVDYRPNGIRDNCVLGSRPDYVVSLSYFTCDRLMHNSVLRVFVWCLGISALFGNTFIILWRLKMTDSGKRSQSVLILNLAVSDLIMGAYMLIIAGADAYFKDTFFLHVEGWRSGHLCNFAGFLSMLSSEASVFFITMISIDRFLCVVFPFGKKWLRLDTARVASLAMWCTALLISIPPLLLQDKIDGFYGLSDVCVGLPLVKSNRTSKQEDRILLGETQFNGTVKESATPSRAFSVTVYLGINLVCCVVVLLCYLAIAFVVIVKLPSKKLQKRKDKEHRKKEMAMARRMLLIVGTDFCCWMPVILMGILSMSGAVDIPDETYAWVVVFVIPINSSLNPYLYTFSNSSTVSLTCCKFRTPGSSVNSVKMKPLASTDTKDVSQRCRSGTHTFL</sequence>
<keyword evidence="11 13" id="KW-0807">Transducer</keyword>
<dbReference type="Gene3D" id="4.10.400.10">
    <property type="entry name" value="Low-density Lipoprotein Receptor"/>
    <property type="match status" value="2"/>
</dbReference>
<evidence type="ECO:0000256" key="11">
    <source>
        <dbReference type="ARBA" id="ARBA00023224"/>
    </source>
</evidence>
<dbReference type="GeneID" id="110984014"/>
<dbReference type="GO" id="GO:0008528">
    <property type="term" value="F:G protein-coupled peptide receptor activity"/>
    <property type="evidence" value="ECO:0007669"/>
    <property type="project" value="TreeGrafter"/>
</dbReference>
<dbReference type="PANTHER" id="PTHR24372">
    <property type="entry name" value="GLYCOPROTEIN HORMONE RECEPTOR"/>
    <property type="match status" value="1"/>
</dbReference>
<dbReference type="RefSeq" id="XP_022099487.1">
    <property type="nucleotide sequence ID" value="XM_022243795.1"/>
</dbReference>
<dbReference type="PROSITE" id="PS50068">
    <property type="entry name" value="LDLRA_2"/>
    <property type="match status" value="2"/>
</dbReference>
<dbReference type="SMART" id="SM00192">
    <property type="entry name" value="LDLa"/>
    <property type="match status" value="2"/>
</dbReference>
<dbReference type="SUPFAM" id="SSF81321">
    <property type="entry name" value="Family A G protein-coupled receptor-like"/>
    <property type="match status" value="1"/>
</dbReference>
<evidence type="ECO:0000313" key="17">
    <source>
        <dbReference type="Proteomes" id="UP000694845"/>
    </source>
</evidence>
<dbReference type="Gene3D" id="1.20.1070.10">
    <property type="entry name" value="Rhodopsin 7-helix transmembrane proteins"/>
    <property type="match status" value="1"/>
</dbReference>
<evidence type="ECO:0000256" key="12">
    <source>
        <dbReference type="PROSITE-ProRule" id="PRU00124"/>
    </source>
</evidence>
<evidence type="ECO:0000259" key="16">
    <source>
        <dbReference type="PROSITE" id="PS50262"/>
    </source>
</evidence>
<evidence type="ECO:0000256" key="5">
    <source>
        <dbReference type="ARBA" id="ARBA00022737"/>
    </source>
</evidence>
<dbReference type="Gene3D" id="3.80.10.10">
    <property type="entry name" value="Ribonuclease Inhibitor"/>
    <property type="match status" value="3"/>
</dbReference>
<dbReference type="InterPro" id="IPR017452">
    <property type="entry name" value="GPCR_Rhodpsn_7TM"/>
</dbReference>
<keyword evidence="7 13" id="KW-0297">G-protein coupled receptor</keyword>
<keyword evidence="9 12" id="KW-1015">Disulfide bond</keyword>
<evidence type="ECO:0000256" key="3">
    <source>
        <dbReference type="ARBA" id="ARBA00022614"/>
    </source>
</evidence>
<evidence type="ECO:0000256" key="15">
    <source>
        <dbReference type="SAM" id="SignalP"/>
    </source>
</evidence>
<evidence type="ECO:0000256" key="6">
    <source>
        <dbReference type="ARBA" id="ARBA00022989"/>
    </source>
</evidence>
<dbReference type="PROSITE" id="PS50262">
    <property type="entry name" value="G_PROTEIN_RECEP_F1_2"/>
    <property type="match status" value="1"/>
</dbReference>
<dbReference type="CDD" id="cd00112">
    <property type="entry name" value="LDLa"/>
    <property type="match status" value="2"/>
</dbReference>
<feature type="domain" description="G-protein coupled receptors family 1 profile" evidence="16">
    <location>
        <begin position="570"/>
        <end position="858"/>
    </location>
</feature>
<evidence type="ECO:0000256" key="4">
    <source>
        <dbReference type="ARBA" id="ARBA00022692"/>
    </source>
</evidence>
<dbReference type="PROSITE" id="PS51450">
    <property type="entry name" value="LRR"/>
    <property type="match status" value="1"/>
</dbReference>
<feature type="transmembrane region" description="Helical" evidence="14">
    <location>
        <begin position="838"/>
        <end position="858"/>
    </location>
</feature>